<comment type="cofactor">
    <cofactor evidence="1">
        <name>pyridoxal 5'-phosphate</name>
        <dbReference type="ChEBI" id="CHEBI:597326"/>
    </cofactor>
</comment>
<dbReference type="RefSeq" id="WP_262334198.1">
    <property type="nucleotide sequence ID" value="NZ_JANZQG010000005.1"/>
</dbReference>
<comment type="caution">
    <text evidence="4">The sequence shown here is derived from an EMBL/GenBank/DDBJ whole genome shotgun (WGS) entry which is preliminary data.</text>
</comment>
<accession>A0ABD5A0X5</accession>
<dbReference type="InterPro" id="IPR022644">
    <property type="entry name" value="De-COase2_N"/>
</dbReference>
<dbReference type="Proteomes" id="UP001169713">
    <property type="component" value="Unassembled WGS sequence"/>
</dbReference>
<feature type="domain" description="Orn/DAP/Arg decarboxylase 2 N-terminal" evidence="3">
    <location>
        <begin position="42"/>
        <end position="251"/>
    </location>
</feature>
<dbReference type="Pfam" id="PF02784">
    <property type="entry name" value="Orn_Arg_deC_N"/>
    <property type="match status" value="1"/>
</dbReference>
<organism evidence="4 5">
    <name type="scientific">Lactobacillus paragasseri</name>
    <dbReference type="NCBI Taxonomy" id="2107999"/>
    <lineage>
        <taxon>Bacteria</taxon>
        <taxon>Bacillati</taxon>
        <taxon>Bacillota</taxon>
        <taxon>Bacilli</taxon>
        <taxon>Lactobacillales</taxon>
        <taxon>Lactobacillaceae</taxon>
        <taxon>Lactobacillus</taxon>
    </lineage>
</organism>
<name>A0ABD5A0X5_9LACO</name>
<evidence type="ECO:0000256" key="2">
    <source>
        <dbReference type="ARBA" id="ARBA00022898"/>
    </source>
</evidence>
<dbReference type="SUPFAM" id="SSF51419">
    <property type="entry name" value="PLP-binding barrel"/>
    <property type="match status" value="1"/>
</dbReference>
<dbReference type="EMBL" id="JAUONS010000003">
    <property type="protein sequence ID" value="MDO6361431.1"/>
    <property type="molecule type" value="Genomic_DNA"/>
</dbReference>
<dbReference type="AlphaFoldDB" id="A0ABD5A0X5"/>
<proteinExistence type="predicted"/>
<evidence type="ECO:0000259" key="3">
    <source>
        <dbReference type="Pfam" id="PF02784"/>
    </source>
</evidence>
<dbReference type="InterPro" id="IPR009006">
    <property type="entry name" value="Ala_racemase/Decarboxylase_C"/>
</dbReference>
<evidence type="ECO:0000313" key="5">
    <source>
        <dbReference type="Proteomes" id="UP001169713"/>
    </source>
</evidence>
<dbReference type="InterPro" id="IPR029066">
    <property type="entry name" value="PLP-binding_barrel"/>
</dbReference>
<gene>
    <name evidence="4" type="ORF">Q4436_04755</name>
</gene>
<evidence type="ECO:0000313" key="4">
    <source>
        <dbReference type="EMBL" id="MDO6361431.1"/>
    </source>
</evidence>
<dbReference type="SUPFAM" id="SSF50621">
    <property type="entry name" value="Alanine racemase C-terminal domain-like"/>
    <property type="match status" value="1"/>
</dbReference>
<reference evidence="4" key="1">
    <citation type="submission" date="2023-07" db="EMBL/GenBank/DDBJ databases">
        <title>Whole Genome Sequencing of Colonoscopy isolates.</title>
        <authorList>
            <person name="Surve S.V."/>
            <person name="Valls R.A."/>
            <person name="Barrak K.E."/>
            <person name="Gardner T.B."/>
            <person name="O'Toole G.A."/>
        </authorList>
    </citation>
    <scope>NUCLEOTIDE SEQUENCE</scope>
    <source>
        <strain evidence="4">GP0003</strain>
    </source>
</reference>
<evidence type="ECO:0000256" key="1">
    <source>
        <dbReference type="ARBA" id="ARBA00001933"/>
    </source>
</evidence>
<protein>
    <recommendedName>
        <fullName evidence="3">Orn/DAP/Arg decarboxylase 2 N-terminal domain-containing protein</fullName>
    </recommendedName>
</protein>
<dbReference type="PANTHER" id="PTHR43727:SF1">
    <property type="entry name" value="CARBOXYNORSPERMIDINE_CARBOXYSPERMIDINE DECARBOXYLASE"/>
    <property type="match status" value="1"/>
</dbReference>
<sequence length="363" mass="42315">MSKYTKNIYSLILQAQSIESPAIIYSDEMLRQNLVDLIEDIKSARKNKVYLFYSIKACTYSKVIDVIAKYVEGFSVSSVNEYNIVKHYNKKTTGTGFEYKSDFINKLNTFYFNSLSQLKNYLCKQKRISNQKIGVRISAPTTLYLQKQDRKKSRFGININDFDELNRLKDKYNLRIEHLLIHQENKVLNDNKNLKKFLCEILKMKAFNKVKTINLGGGWDNLFLNRAMGEFIDSLDIPQKYKVIVEPGSAVIRTIGILKTSVIDENIIDGVRKVVVNTSQFNNSSWFVPQVIASNTHKFRQRLDTEIYGDTCYEKDFFGIYKNSDIGMNSELIMYPVGAYYYTTHRELHGLKFPREYYLKDES</sequence>
<dbReference type="Gene3D" id="3.20.20.10">
    <property type="entry name" value="Alanine racemase"/>
    <property type="match status" value="1"/>
</dbReference>
<dbReference type="PANTHER" id="PTHR43727">
    <property type="entry name" value="DIAMINOPIMELATE DECARBOXYLASE"/>
    <property type="match status" value="1"/>
</dbReference>
<dbReference type="Gene3D" id="2.40.37.10">
    <property type="entry name" value="Lyase, Ornithine Decarboxylase, Chain A, domain 1"/>
    <property type="match status" value="1"/>
</dbReference>
<keyword evidence="2" id="KW-0663">Pyridoxal phosphate</keyword>